<sequence>MFYSHSLLSRKGPLGAVWVAAYCHKRLKKAQVKETDIPSSVDMILLEEVPVVTYRVLGYLLLGVVRIYSKKVEYLFYDCHDALVKIKDLVVNWKDHAPGHSFLTPCVSIALPHSFELDAFEFEIMENTDCMEPHKEITLKEAWNDGFRQKSFEQFDDEEFMTPPNPSFAACAPMQEVPSLQLMDIDMAVSHSHVLSNFEASLEKFRHERFDEEECMDFDMYRVAEKETVNIVMPSAEVNLKSNWKEITNPKVQTPEKGEQILNTQATPETNVPEASGANWKEITVPEIKTPEKGEHRDIPENHPVLNIEATPETKVPKVSVTTPAELMVIHTPVIKEHVRTPRKRKCLFDEVIVLPNEVLRESIHSASLKLGTFEEPDEIDGLKSAFDAIPWGQTVDHPIPMTTPPDSRCTSSNRVAIASGQTTDHQMQVTTPGEDSQCTDSKIIVDSEDFPPPKDCKHSLNLLNEVLKSGGYIDVKQESSFGDIN</sequence>
<evidence type="ECO:0000313" key="5">
    <source>
        <dbReference type="Proteomes" id="UP001370490"/>
    </source>
</evidence>
<dbReference type="GO" id="GO:0005634">
    <property type="term" value="C:nucleus"/>
    <property type="evidence" value="ECO:0007669"/>
    <property type="project" value="UniProtKB-SubCell"/>
</dbReference>
<dbReference type="GO" id="GO:0007062">
    <property type="term" value="P:sister chromatid cohesion"/>
    <property type="evidence" value="ECO:0007669"/>
    <property type="project" value="InterPro"/>
</dbReference>
<dbReference type="GO" id="GO:0003682">
    <property type="term" value="F:chromatin binding"/>
    <property type="evidence" value="ECO:0007669"/>
    <property type="project" value="TreeGrafter"/>
</dbReference>
<comment type="subcellular location">
    <subcellularLocation>
        <location evidence="1">Nucleus</location>
    </subcellularLocation>
</comment>
<evidence type="ECO:0000256" key="2">
    <source>
        <dbReference type="ARBA" id="ARBA00023242"/>
    </source>
</evidence>
<organism evidence="4 5">
    <name type="scientific">Dillenia turbinata</name>
    <dbReference type="NCBI Taxonomy" id="194707"/>
    <lineage>
        <taxon>Eukaryota</taxon>
        <taxon>Viridiplantae</taxon>
        <taxon>Streptophyta</taxon>
        <taxon>Embryophyta</taxon>
        <taxon>Tracheophyta</taxon>
        <taxon>Spermatophyta</taxon>
        <taxon>Magnoliopsida</taxon>
        <taxon>eudicotyledons</taxon>
        <taxon>Gunneridae</taxon>
        <taxon>Pentapetalae</taxon>
        <taxon>Dilleniales</taxon>
        <taxon>Dilleniaceae</taxon>
        <taxon>Dillenia</taxon>
    </lineage>
</organism>
<dbReference type="EMBL" id="JBAMMX010000014">
    <property type="protein sequence ID" value="KAK6928493.1"/>
    <property type="molecule type" value="Genomic_DNA"/>
</dbReference>
<evidence type="ECO:0000259" key="3">
    <source>
        <dbReference type="Pfam" id="PF04825"/>
    </source>
</evidence>
<comment type="caution">
    <text evidence="4">The sequence shown here is derived from an EMBL/GenBank/DDBJ whole genome shotgun (WGS) entry which is preliminary data.</text>
</comment>
<dbReference type="Proteomes" id="UP001370490">
    <property type="component" value="Unassembled WGS sequence"/>
</dbReference>
<evidence type="ECO:0000313" key="4">
    <source>
        <dbReference type="EMBL" id="KAK6928493.1"/>
    </source>
</evidence>
<dbReference type="InterPro" id="IPR006910">
    <property type="entry name" value="Rad21_Rec8_N"/>
</dbReference>
<proteinExistence type="predicted"/>
<feature type="non-terminal residue" evidence="4">
    <location>
        <position position="486"/>
    </location>
</feature>
<feature type="domain" description="Rad21/Rec8-like protein N-terminal" evidence="3">
    <location>
        <begin position="1"/>
        <end position="91"/>
    </location>
</feature>
<dbReference type="PANTHER" id="PTHR12585:SF73">
    <property type="entry name" value="SISTER CHROMATID COHESION 1 PROTEIN 2"/>
    <property type="match status" value="1"/>
</dbReference>
<gene>
    <name evidence="4" type="ORF">RJ641_007084</name>
</gene>
<reference evidence="4 5" key="1">
    <citation type="submission" date="2023-12" db="EMBL/GenBank/DDBJ databases">
        <title>A high-quality genome assembly for Dillenia turbinata (Dilleniales).</title>
        <authorList>
            <person name="Chanderbali A."/>
        </authorList>
    </citation>
    <scope>NUCLEOTIDE SEQUENCE [LARGE SCALE GENOMIC DNA]</scope>
    <source>
        <strain evidence="4">LSX21</strain>
        <tissue evidence="4">Leaf</tissue>
    </source>
</reference>
<dbReference type="PANTHER" id="PTHR12585">
    <property type="entry name" value="SCC1 / RAD21 FAMILY MEMBER"/>
    <property type="match status" value="1"/>
</dbReference>
<protein>
    <submittedName>
        <fullName evidence="4">Rad21/Rec8-like protein, N-terminal</fullName>
    </submittedName>
</protein>
<name>A0AAN8V4Z2_9MAGN</name>
<evidence type="ECO:0000256" key="1">
    <source>
        <dbReference type="ARBA" id="ARBA00004123"/>
    </source>
</evidence>
<dbReference type="GO" id="GO:1990414">
    <property type="term" value="P:replication-born double-strand break repair via sister chromatid exchange"/>
    <property type="evidence" value="ECO:0007669"/>
    <property type="project" value="TreeGrafter"/>
</dbReference>
<dbReference type="AlphaFoldDB" id="A0AAN8V4Z2"/>
<keyword evidence="5" id="KW-1185">Reference proteome</keyword>
<dbReference type="Pfam" id="PF04825">
    <property type="entry name" value="Rad21_Rec8_N"/>
    <property type="match status" value="1"/>
</dbReference>
<dbReference type="InterPro" id="IPR039781">
    <property type="entry name" value="Rad21/Rec8-like"/>
</dbReference>
<accession>A0AAN8V4Z2</accession>
<keyword evidence="2" id="KW-0539">Nucleus</keyword>
<dbReference type="GO" id="GO:0008278">
    <property type="term" value="C:cohesin complex"/>
    <property type="evidence" value="ECO:0007669"/>
    <property type="project" value="InterPro"/>
</dbReference>